<dbReference type="GO" id="GO:0003723">
    <property type="term" value="F:RNA binding"/>
    <property type="evidence" value="ECO:0007669"/>
    <property type="project" value="TreeGrafter"/>
</dbReference>
<keyword evidence="3" id="KW-0507">mRNA processing</keyword>
<dbReference type="EMBL" id="JAWDEY010000034">
    <property type="protein sequence ID" value="KAK6588267.1"/>
    <property type="molecule type" value="Genomic_DNA"/>
</dbReference>
<dbReference type="GO" id="GO:0005848">
    <property type="term" value="C:mRNA cleavage stimulating factor complex"/>
    <property type="evidence" value="ECO:0007669"/>
    <property type="project" value="InterPro"/>
</dbReference>
<evidence type="ECO:0000256" key="4">
    <source>
        <dbReference type="ARBA" id="ARBA00022737"/>
    </source>
</evidence>
<dbReference type="PANTHER" id="PTHR44133:SF2">
    <property type="entry name" value="CLEAVAGE STIMULATION FACTOR SUBUNIT 1"/>
    <property type="match status" value="1"/>
</dbReference>
<evidence type="ECO:0000256" key="1">
    <source>
        <dbReference type="ARBA" id="ARBA00004123"/>
    </source>
</evidence>
<dbReference type="AlphaFoldDB" id="A0AAV9XWK3"/>
<dbReference type="Proteomes" id="UP001311799">
    <property type="component" value="Unassembled WGS sequence"/>
</dbReference>
<dbReference type="PROSITE" id="PS50294">
    <property type="entry name" value="WD_REPEATS_REGION"/>
    <property type="match status" value="1"/>
</dbReference>
<dbReference type="Pfam" id="PF00400">
    <property type="entry name" value="WD40"/>
    <property type="match status" value="3"/>
</dbReference>
<dbReference type="PANTHER" id="PTHR44133">
    <property type="entry name" value="CLEAVAGE STIMULATION FACTOR SUBUNIT 1"/>
    <property type="match status" value="1"/>
</dbReference>
<comment type="caution">
    <text evidence="9">The sequence shown here is derived from an EMBL/GenBank/DDBJ whole genome shotgun (WGS) entry which is preliminary data.</text>
</comment>
<reference evidence="9 10" key="1">
    <citation type="submission" date="2023-10" db="EMBL/GenBank/DDBJ databases">
        <title>Comparative genomics analysis reveals potential genetic determinants of host preference in Cryptosporidium xiaoi.</title>
        <authorList>
            <person name="Xiao L."/>
            <person name="Li J."/>
        </authorList>
    </citation>
    <scope>NUCLEOTIDE SEQUENCE [LARGE SCALE GENOMIC DNA]</scope>
    <source>
        <strain evidence="9 10">52996</strain>
    </source>
</reference>
<dbReference type="InterPro" id="IPR015943">
    <property type="entry name" value="WD40/YVTN_repeat-like_dom_sf"/>
</dbReference>
<keyword evidence="2 7" id="KW-0853">WD repeat</keyword>
<dbReference type="SMART" id="SM00320">
    <property type="entry name" value="WD40"/>
    <property type="match status" value="6"/>
</dbReference>
<keyword evidence="5" id="KW-0539">Nucleus</keyword>
<organism evidence="9 10">
    <name type="scientific">Cryptosporidium xiaoi</name>
    <dbReference type="NCBI Taxonomy" id="659607"/>
    <lineage>
        <taxon>Eukaryota</taxon>
        <taxon>Sar</taxon>
        <taxon>Alveolata</taxon>
        <taxon>Apicomplexa</taxon>
        <taxon>Conoidasida</taxon>
        <taxon>Coccidia</taxon>
        <taxon>Eucoccidiorida</taxon>
        <taxon>Eimeriorina</taxon>
        <taxon>Cryptosporidiidae</taxon>
        <taxon>Cryptosporidium</taxon>
    </lineage>
</organism>
<dbReference type="InterPro" id="IPR036322">
    <property type="entry name" value="WD40_repeat_dom_sf"/>
</dbReference>
<evidence type="ECO:0000256" key="6">
    <source>
        <dbReference type="ARBA" id="ARBA00029851"/>
    </source>
</evidence>
<proteinExistence type="predicted"/>
<keyword evidence="4" id="KW-0677">Repeat</keyword>
<dbReference type="SUPFAM" id="SSF50978">
    <property type="entry name" value="WD40 repeat-like"/>
    <property type="match status" value="1"/>
</dbReference>
<dbReference type="PROSITE" id="PS00678">
    <property type="entry name" value="WD_REPEATS_1"/>
    <property type="match status" value="1"/>
</dbReference>
<comment type="subcellular location">
    <subcellularLocation>
        <location evidence="1">Nucleus</location>
    </subcellularLocation>
</comment>
<dbReference type="GO" id="GO:0031124">
    <property type="term" value="P:mRNA 3'-end processing"/>
    <property type="evidence" value="ECO:0007669"/>
    <property type="project" value="InterPro"/>
</dbReference>
<feature type="compositionally biased region" description="Polar residues" evidence="8">
    <location>
        <begin position="188"/>
        <end position="206"/>
    </location>
</feature>
<dbReference type="PROSITE" id="PS50082">
    <property type="entry name" value="WD_REPEATS_2"/>
    <property type="match status" value="3"/>
</dbReference>
<evidence type="ECO:0000256" key="7">
    <source>
        <dbReference type="PROSITE-ProRule" id="PRU00221"/>
    </source>
</evidence>
<gene>
    <name evidence="9" type="ORF">RS030_6786</name>
</gene>
<feature type="repeat" description="WD" evidence="7">
    <location>
        <begin position="496"/>
        <end position="537"/>
    </location>
</feature>
<keyword evidence="10" id="KW-1185">Reference proteome</keyword>
<sequence>MSEDVEVVVVGDDNEESGSNTDINNGKIGNHALISNINGGRMYIDQVINVPKINELGSSTIKDNLEFEPLKISLYELIMRQLIDDGLVEVAQLLHTKTRTSIPIHIQKNSLYNLYKTVTYLPMDIRLGNNENNESNDLLELKSTNYVRRIESILPHLDNLTKKWIPVRPRSRFLYLYRKHNIVNRICNNGNELSRNGSNNEGNKVGDSNKNKEENVKNKEKGGNLTREFYYLENLSKLKVLDSWNTVPNISAKLRGNTIISNHRPYCRALAVSPNGMFIATGGADGIVKIVPSPLSLSNCMPQTITGSINLPGFEINAHSNISSQQKTFTESKGIITALGYRMHKDVLISGDTDSSIIIYNIKEITSGVNSNNIGDNDEAIYNQKSTLNSEIGNFSRKVVARKPIQNITESCPINCIGIHPLDEHFYIGTKDPVLRLYDINTLDCFTSLHPSHQHCSSINDINVSQDGSIVLTCSEDGTIKIWDSVNLSCINTIYGAHNNKPVHSLSLSLSQRYLLSSGGDGMARLWDLRQGKELVNYYTGIRYSCHSKVSFLLDERYTILTTVDGSNATYTCVNKDNLYNFTDGSNNNTGNINIISDNKGSNNINISGDIGMGNCNISDNFMGSNTNTKGVPNIELRINNKTRIFGSNIFKNNNKNKSSIILDHQINNKNNNIGDLLIYNTITGSIVNTVEGIHDAPVMNFELLYNSSVLSGLKHSTNDDSHTDSSDPIHNKKTDCSIVTVSDDGKCRILDLNNLYNI</sequence>
<evidence type="ECO:0000313" key="10">
    <source>
        <dbReference type="Proteomes" id="UP001311799"/>
    </source>
</evidence>
<dbReference type="Gene3D" id="2.130.10.10">
    <property type="entry name" value="YVTN repeat-like/Quinoprotein amine dehydrogenase"/>
    <property type="match status" value="2"/>
</dbReference>
<evidence type="ECO:0000256" key="3">
    <source>
        <dbReference type="ARBA" id="ARBA00022664"/>
    </source>
</evidence>
<accession>A0AAV9XWK3</accession>
<dbReference type="InterPro" id="IPR001680">
    <property type="entry name" value="WD40_rpt"/>
</dbReference>
<evidence type="ECO:0000256" key="8">
    <source>
        <dbReference type="SAM" id="MobiDB-lite"/>
    </source>
</evidence>
<evidence type="ECO:0000256" key="2">
    <source>
        <dbReference type="ARBA" id="ARBA00022574"/>
    </source>
</evidence>
<feature type="region of interest" description="Disordered" evidence="8">
    <location>
        <begin position="188"/>
        <end position="220"/>
    </location>
</feature>
<evidence type="ECO:0000313" key="9">
    <source>
        <dbReference type="EMBL" id="KAK6588267.1"/>
    </source>
</evidence>
<name>A0AAV9XWK3_9CRYT</name>
<dbReference type="InterPro" id="IPR044633">
    <property type="entry name" value="CstF1-like"/>
</dbReference>
<feature type="repeat" description="WD" evidence="7">
    <location>
        <begin position="452"/>
        <end position="493"/>
    </location>
</feature>
<protein>
    <recommendedName>
        <fullName evidence="6">Cleavage stimulation factor 50 kDa subunit</fullName>
    </recommendedName>
</protein>
<dbReference type="InterPro" id="IPR019775">
    <property type="entry name" value="WD40_repeat_CS"/>
</dbReference>
<feature type="repeat" description="WD" evidence="7">
    <location>
        <begin position="260"/>
        <end position="290"/>
    </location>
</feature>
<feature type="compositionally biased region" description="Basic and acidic residues" evidence="8">
    <location>
        <begin position="207"/>
        <end position="220"/>
    </location>
</feature>
<evidence type="ECO:0000256" key="5">
    <source>
        <dbReference type="ARBA" id="ARBA00023242"/>
    </source>
</evidence>